<dbReference type="GO" id="GO:0007155">
    <property type="term" value="P:cell adhesion"/>
    <property type="evidence" value="ECO:0007669"/>
    <property type="project" value="InterPro"/>
</dbReference>
<name>A0A2S9Y890_9BACT</name>
<evidence type="ECO:0000256" key="2">
    <source>
        <dbReference type="SAM" id="MobiDB-lite"/>
    </source>
</evidence>
<keyword evidence="1" id="KW-0732">Signal</keyword>
<dbReference type="RefSeq" id="WP_146158264.1">
    <property type="nucleotide sequence ID" value="NZ_PVNL01000117.1"/>
</dbReference>
<dbReference type="Proteomes" id="UP000238823">
    <property type="component" value="Unassembled WGS sequence"/>
</dbReference>
<dbReference type="InterPro" id="IPR003367">
    <property type="entry name" value="Thrombospondin_3-like_rpt"/>
</dbReference>
<evidence type="ECO:0000256" key="1">
    <source>
        <dbReference type="ARBA" id="ARBA00022729"/>
    </source>
</evidence>
<dbReference type="GO" id="GO:0005509">
    <property type="term" value="F:calcium ion binding"/>
    <property type="evidence" value="ECO:0007669"/>
    <property type="project" value="InterPro"/>
</dbReference>
<feature type="region of interest" description="Disordered" evidence="2">
    <location>
        <begin position="62"/>
        <end position="141"/>
    </location>
</feature>
<dbReference type="Pfam" id="PF02412">
    <property type="entry name" value="TSP_3"/>
    <property type="match status" value="2"/>
</dbReference>
<dbReference type="EMBL" id="PVNL01000117">
    <property type="protein sequence ID" value="PRQ01272.1"/>
    <property type="molecule type" value="Genomic_DNA"/>
</dbReference>
<dbReference type="Gene3D" id="4.10.1080.10">
    <property type="entry name" value="TSP type-3 repeat"/>
    <property type="match status" value="1"/>
</dbReference>
<reference evidence="3 4" key="1">
    <citation type="submission" date="2018-03" db="EMBL/GenBank/DDBJ databases">
        <title>Draft Genome Sequences of the Obligatory Marine Myxobacteria Enhygromyxa salina SWB007.</title>
        <authorList>
            <person name="Poehlein A."/>
            <person name="Moghaddam J.A."/>
            <person name="Harms H."/>
            <person name="Alanjari M."/>
            <person name="Koenig G.M."/>
            <person name="Daniel R."/>
            <person name="Schaeberle T.F."/>
        </authorList>
    </citation>
    <scope>NUCLEOTIDE SEQUENCE [LARGE SCALE GENOMIC DNA]</scope>
    <source>
        <strain evidence="3 4">SWB007</strain>
    </source>
</reference>
<evidence type="ECO:0000313" key="3">
    <source>
        <dbReference type="EMBL" id="PRQ01272.1"/>
    </source>
</evidence>
<accession>A0A2S9Y890</accession>
<evidence type="ECO:0008006" key="5">
    <source>
        <dbReference type="Google" id="ProtNLM"/>
    </source>
</evidence>
<dbReference type="InterPro" id="IPR028974">
    <property type="entry name" value="TSP_type-3_rpt"/>
</dbReference>
<dbReference type="SUPFAM" id="SSF103647">
    <property type="entry name" value="TSP type-3 repeat"/>
    <property type="match status" value="1"/>
</dbReference>
<feature type="compositionally biased region" description="Acidic residues" evidence="2">
    <location>
        <begin position="97"/>
        <end position="118"/>
    </location>
</feature>
<gene>
    <name evidence="3" type="ORF">ENSA7_58770</name>
</gene>
<sequence length="141" mass="15016">MGSPLLDRTPCVARALPLVLALIACRAPTLEPSVEPELDERAPEGAPAQPWLFIEREDPGARATQVGVPGGVPTGPDEDGDGIPNDLDLCPHHTEDYDGFEDGDGCPEPDNDQDGVLDIDDKCPSEPETFNGRDDEDGCPE</sequence>
<dbReference type="OrthoDB" id="5484889at2"/>
<proteinExistence type="predicted"/>
<evidence type="ECO:0000313" key="4">
    <source>
        <dbReference type="Proteomes" id="UP000238823"/>
    </source>
</evidence>
<comment type="caution">
    <text evidence="3">The sequence shown here is derived from an EMBL/GenBank/DDBJ whole genome shotgun (WGS) entry which is preliminary data.</text>
</comment>
<dbReference type="AlphaFoldDB" id="A0A2S9Y890"/>
<protein>
    <recommendedName>
        <fullName evidence="5">Alpha-agarase</fullName>
    </recommendedName>
</protein>
<organism evidence="3 4">
    <name type="scientific">Enhygromyxa salina</name>
    <dbReference type="NCBI Taxonomy" id="215803"/>
    <lineage>
        <taxon>Bacteria</taxon>
        <taxon>Pseudomonadati</taxon>
        <taxon>Myxococcota</taxon>
        <taxon>Polyangia</taxon>
        <taxon>Nannocystales</taxon>
        <taxon>Nannocystaceae</taxon>
        <taxon>Enhygromyxa</taxon>
    </lineage>
</organism>